<organism evidence="2 3">
    <name type="scientific">Hydra vulgaris</name>
    <name type="common">Hydra</name>
    <name type="synonym">Hydra attenuata</name>
    <dbReference type="NCBI Taxonomy" id="6087"/>
    <lineage>
        <taxon>Eukaryota</taxon>
        <taxon>Metazoa</taxon>
        <taxon>Cnidaria</taxon>
        <taxon>Hydrozoa</taxon>
        <taxon>Hydroidolina</taxon>
        <taxon>Anthoathecata</taxon>
        <taxon>Aplanulata</taxon>
        <taxon>Hydridae</taxon>
        <taxon>Hydra</taxon>
    </lineage>
</organism>
<protein>
    <submittedName>
        <fullName evidence="3">Protein GVQW3-like</fullName>
    </submittedName>
</protein>
<accession>A0ABM4B1M5</accession>
<dbReference type="Pfam" id="PF16087">
    <property type="entry name" value="DUF4817"/>
    <property type="match status" value="1"/>
</dbReference>
<proteinExistence type="predicted"/>
<dbReference type="PANTHER" id="PTHR47326">
    <property type="entry name" value="TRANSPOSABLE ELEMENT TC3 TRANSPOSASE-LIKE PROTEIN"/>
    <property type="match status" value="1"/>
</dbReference>
<evidence type="ECO:0000259" key="1">
    <source>
        <dbReference type="Pfam" id="PF16087"/>
    </source>
</evidence>
<feature type="domain" description="DUF4817" evidence="1">
    <location>
        <begin position="36"/>
        <end position="86"/>
    </location>
</feature>
<gene>
    <name evidence="3" type="primary">LOC136074309</name>
</gene>
<reference evidence="2" key="1">
    <citation type="submission" date="2025-05" db="UniProtKB">
        <authorList>
            <consortium name="RefSeq"/>
        </authorList>
    </citation>
    <scope>NUCLEOTIDE SEQUENCE [LARGE SCALE GENOMIC DNA]</scope>
</reference>
<keyword evidence="2" id="KW-1185">Reference proteome</keyword>
<evidence type="ECO:0000313" key="3">
    <source>
        <dbReference type="RefSeq" id="XP_065642687.1"/>
    </source>
</evidence>
<evidence type="ECO:0000313" key="2">
    <source>
        <dbReference type="Proteomes" id="UP001652625"/>
    </source>
</evidence>
<dbReference type="RefSeq" id="XP_065642687.1">
    <property type="nucleotide sequence ID" value="XM_065786615.1"/>
</dbReference>
<reference evidence="3" key="2">
    <citation type="submission" date="2025-08" db="UniProtKB">
        <authorList>
            <consortium name="RefSeq"/>
        </authorList>
    </citation>
    <scope>IDENTIFICATION</scope>
</reference>
<dbReference type="PANTHER" id="PTHR47326:SF1">
    <property type="entry name" value="HTH PSQ-TYPE DOMAIN-CONTAINING PROTEIN"/>
    <property type="match status" value="1"/>
</dbReference>
<dbReference type="GeneID" id="136074309"/>
<dbReference type="Proteomes" id="UP001652625">
    <property type="component" value="Chromosome 01"/>
</dbReference>
<name>A0ABM4B1M5_HYDVU</name>
<dbReference type="InterPro" id="IPR032135">
    <property type="entry name" value="DUF4817"/>
</dbReference>
<sequence>MSIWSSSRSLQLGPIWETHREPAGSWPRFSSGAHIERAEIVTIFIQKNKSVVLTQREYQKRHRNQSTPDKKTIHALSHQFEQYGTTLDSHHSGRPRTARSEENIARVRESAAESPKTSIRRRAQQLNISQRSLRRILKKGLHLFPYKIQLVQKLLPRDHN</sequence>